<protein>
    <recommendedName>
        <fullName evidence="3 6">Flagellar basal body rod protein FlgB</fullName>
    </recommendedName>
</protein>
<evidence type="ECO:0000256" key="3">
    <source>
        <dbReference type="ARBA" id="ARBA00014376"/>
    </source>
</evidence>
<dbReference type="PIRSF" id="PIRSF002889">
    <property type="entry name" value="Rod_FlgB"/>
    <property type="match status" value="1"/>
</dbReference>
<keyword evidence="4 6" id="KW-0975">Bacterial flagellum</keyword>
<keyword evidence="7" id="KW-0969">Cilium</keyword>
<evidence type="ECO:0000256" key="1">
    <source>
        <dbReference type="ARBA" id="ARBA00004117"/>
    </source>
</evidence>
<evidence type="ECO:0000256" key="2">
    <source>
        <dbReference type="ARBA" id="ARBA00009677"/>
    </source>
</evidence>
<accession>A0A7W6RZL5</accession>
<dbReference type="Proteomes" id="UP000555728">
    <property type="component" value="Unassembled WGS sequence"/>
</dbReference>
<gene>
    <name evidence="7" type="ORF">GGD88_001875</name>
</gene>
<keyword evidence="8" id="KW-1185">Reference proteome</keyword>
<organism evidence="7 8">
    <name type="scientific">Roseospira goensis</name>
    <dbReference type="NCBI Taxonomy" id="391922"/>
    <lineage>
        <taxon>Bacteria</taxon>
        <taxon>Pseudomonadati</taxon>
        <taxon>Pseudomonadota</taxon>
        <taxon>Alphaproteobacteria</taxon>
        <taxon>Rhodospirillales</taxon>
        <taxon>Rhodospirillaceae</taxon>
        <taxon>Roseospira</taxon>
    </lineage>
</organism>
<dbReference type="GO" id="GO:0071973">
    <property type="term" value="P:bacterial-type flagellum-dependent cell motility"/>
    <property type="evidence" value="ECO:0007669"/>
    <property type="project" value="InterPro"/>
</dbReference>
<name>A0A7W6RZL5_9PROT</name>
<reference evidence="7 8" key="1">
    <citation type="submission" date="2020-08" db="EMBL/GenBank/DDBJ databases">
        <title>Genome sequencing of Purple Non-Sulfur Bacteria from various extreme environments.</title>
        <authorList>
            <person name="Mayer M."/>
        </authorList>
    </citation>
    <scope>NUCLEOTIDE SEQUENCE [LARGE SCALE GENOMIC DNA]</scope>
    <source>
        <strain evidence="7 8">JA135</strain>
    </source>
</reference>
<evidence type="ECO:0000313" key="7">
    <source>
        <dbReference type="EMBL" id="MBB4286148.1"/>
    </source>
</evidence>
<evidence type="ECO:0000256" key="4">
    <source>
        <dbReference type="ARBA" id="ARBA00023143"/>
    </source>
</evidence>
<comment type="caution">
    <text evidence="7">The sequence shown here is derived from an EMBL/GenBank/DDBJ whole genome shotgun (WGS) entry which is preliminary data.</text>
</comment>
<dbReference type="InterPro" id="IPR006300">
    <property type="entry name" value="FlgB"/>
</dbReference>
<evidence type="ECO:0000313" key="8">
    <source>
        <dbReference type="Proteomes" id="UP000555728"/>
    </source>
</evidence>
<keyword evidence="7" id="KW-0282">Flagellum</keyword>
<dbReference type="EMBL" id="JACIGI010000013">
    <property type="protein sequence ID" value="MBB4286148.1"/>
    <property type="molecule type" value="Genomic_DNA"/>
</dbReference>
<sequence>MDLTKMPLFRMAQARMDWAAQRQRVLAQNVGQIDTPGYRPRDVAQPDFKRLATEAAQQPVQVAMTNPAHQPGTLPEADPFDVRRDSRTFETKLDGNTVVLEEQMQKMGQTRSRFMMAASLFERNIAMLKTAIGRQR</sequence>
<comment type="similarity">
    <text evidence="2 6">Belongs to the flagella basal body rod proteins family.</text>
</comment>
<proteinExistence type="inferred from homology"/>
<comment type="subunit">
    <text evidence="6">The basal body constitutes a major portion of the flagellar organelle and consists of a number of rings mounted on a central rod.</text>
</comment>
<dbReference type="AlphaFoldDB" id="A0A7W6RZL5"/>
<evidence type="ECO:0000256" key="5">
    <source>
        <dbReference type="ARBA" id="ARBA00024934"/>
    </source>
</evidence>
<keyword evidence="7" id="KW-0966">Cell projection</keyword>
<comment type="subcellular location">
    <subcellularLocation>
        <location evidence="1 6">Bacterial flagellum basal body</location>
    </subcellularLocation>
</comment>
<evidence type="ECO:0000256" key="6">
    <source>
        <dbReference type="PIRNR" id="PIRNR002889"/>
    </source>
</evidence>
<comment type="function">
    <text evidence="5 6">Structural component of flagellum, the bacterial motility apparatus. Part of the rod structure of flagellar basal body.</text>
</comment>
<dbReference type="RefSeq" id="WP_184434577.1">
    <property type="nucleotide sequence ID" value="NZ_JACIGI010000013.1"/>
</dbReference>
<dbReference type="GO" id="GO:0030694">
    <property type="term" value="C:bacterial-type flagellum basal body, rod"/>
    <property type="evidence" value="ECO:0007669"/>
    <property type="project" value="InterPro"/>
</dbReference>